<sequence length="216" mass="23626">MLLFFADKTPAAPPTLLDLIGDAGVWMYPIFFLSVVAVYIFIERLVVIRGAMKNPANFMKQIKKKVLDGDIEGAKVICKRNKTPIARMVAKGLSRVGSSLKNIETSIEYVGKIELYRLEKNLAMLATIAGAAPMVGFLGTVVGMIGAFIRISQQSTVSPQVLSQGIYTALLTTAGGLIVGILANVSYNYLMTKVQKVIHQMEYVSMDFMDLLQEPS</sequence>
<comment type="caution">
    <text evidence="9">The sequence shown here is derived from an EMBL/GenBank/DDBJ whole genome shotgun (WGS) entry which is preliminary data.</text>
</comment>
<dbReference type="GO" id="GO:0005886">
    <property type="term" value="C:plasma membrane"/>
    <property type="evidence" value="ECO:0007669"/>
    <property type="project" value="UniProtKB-SubCell"/>
</dbReference>
<organism evidence="9 10">
    <name type="scientific">Microscilla marina ATCC 23134</name>
    <dbReference type="NCBI Taxonomy" id="313606"/>
    <lineage>
        <taxon>Bacteria</taxon>
        <taxon>Pseudomonadati</taxon>
        <taxon>Bacteroidota</taxon>
        <taxon>Cytophagia</taxon>
        <taxon>Cytophagales</taxon>
        <taxon>Microscillaceae</taxon>
        <taxon>Microscilla</taxon>
    </lineage>
</organism>
<dbReference type="RefSeq" id="WP_002693008.1">
    <property type="nucleotide sequence ID" value="NZ_AAWS01000001.1"/>
</dbReference>
<dbReference type="AlphaFoldDB" id="A1ZCR1"/>
<evidence type="ECO:0000256" key="6">
    <source>
        <dbReference type="RuleBase" id="RU004057"/>
    </source>
</evidence>
<evidence type="ECO:0000313" key="9">
    <source>
        <dbReference type="EMBL" id="EAY32063.1"/>
    </source>
</evidence>
<dbReference type="Proteomes" id="UP000004095">
    <property type="component" value="Unassembled WGS sequence"/>
</dbReference>
<evidence type="ECO:0000256" key="5">
    <source>
        <dbReference type="ARBA" id="ARBA00023136"/>
    </source>
</evidence>
<evidence type="ECO:0000256" key="7">
    <source>
        <dbReference type="SAM" id="Phobius"/>
    </source>
</evidence>
<keyword evidence="3 7" id="KW-0812">Transmembrane</keyword>
<keyword evidence="10" id="KW-1185">Reference proteome</keyword>
<gene>
    <name evidence="9" type="ORF">M23134_02092</name>
</gene>
<keyword evidence="6" id="KW-0653">Protein transport</keyword>
<protein>
    <submittedName>
        <fullName evidence="9">MotA/TolQ/ExbB proton channel family protein</fullName>
    </submittedName>
</protein>
<comment type="similarity">
    <text evidence="6">Belongs to the exbB/tolQ family.</text>
</comment>
<feature type="transmembrane region" description="Helical" evidence="7">
    <location>
        <begin position="169"/>
        <end position="190"/>
    </location>
</feature>
<keyword evidence="6" id="KW-0813">Transport</keyword>
<dbReference type="EMBL" id="AAWS01000001">
    <property type="protein sequence ID" value="EAY32063.1"/>
    <property type="molecule type" value="Genomic_DNA"/>
</dbReference>
<feature type="transmembrane region" description="Helical" evidence="7">
    <location>
        <begin position="122"/>
        <end position="149"/>
    </location>
</feature>
<evidence type="ECO:0000256" key="4">
    <source>
        <dbReference type="ARBA" id="ARBA00022989"/>
    </source>
</evidence>
<keyword evidence="5 7" id="KW-0472">Membrane</keyword>
<dbReference type="InterPro" id="IPR050790">
    <property type="entry name" value="ExbB/TolQ_transport"/>
</dbReference>
<keyword evidence="2" id="KW-1003">Cell membrane</keyword>
<dbReference type="GO" id="GO:0017038">
    <property type="term" value="P:protein import"/>
    <property type="evidence" value="ECO:0007669"/>
    <property type="project" value="TreeGrafter"/>
</dbReference>
<reference evidence="9 10" key="1">
    <citation type="submission" date="2007-01" db="EMBL/GenBank/DDBJ databases">
        <authorList>
            <person name="Haygood M."/>
            <person name="Podell S."/>
            <person name="Anderson C."/>
            <person name="Hopkinson B."/>
            <person name="Roe K."/>
            <person name="Barbeau K."/>
            <person name="Gaasterland T."/>
            <person name="Ferriera S."/>
            <person name="Johnson J."/>
            <person name="Kravitz S."/>
            <person name="Beeson K."/>
            <person name="Sutton G."/>
            <person name="Rogers Y.-H."/>
            <person name="Friedman R."/>
            <person name="Frazier M."/>
            <person name="Venter J.C."/>
        </authorList>
    </citation>
    <scope>NUCLEOTIDE SEQUENCE [LARGE SCALE GENOMIC DNA]</scope>
    <source>
        <strain evidence="9 10">ATCC 23134</strain>
    </source>
</reference>
<name>A1ZCR1_MICM2</name>
<dbReference type="OrthoDB" id="4045at2"/>
<feature type="domain" description="MotA/TolQ/ExbB proton channel" evidence="8">
    <location>
        <begin position="82"/>
        <end position="202"/>
    </location>
</feature>
<dbReference type="InterPro" id="IPR002898">
    <property type="entry name" value="MotA_ExbB_proton_chnl"/>
</dbReference>
<keyword evidence="4 7" id="KW-1133">Transmembrane helix</keyword>
<evidence type="ECO:0000256" key="2">
    <source>
        <dbReference type="ARBA" id="ARBA00022475"/>
    </source>
</evidence>
<dbReference type="PANTHER" id="PTHR30625:SF17">
    <property type="entry name" value="TOLQ-RELATED"/>
    <property type="match status" value="1"/>
</dbReference>
<accession>A1ZCR1</accession>
<evidence type="ECO:0000259" key="8">
    <source>
        <dbReference type="Pfam" id="PF01618"/>
    </source>
</evidence>
<proteinExistence type="inferred from homology"/>
<evidence type="ECO:0000313" key="10">
    <source>
        <dbReference type="Proteomes" id="UP000004095"/>
    </source>
</evidence>
<evidence type="ECO:0000256" key="3">
    <source>
        <dbReference type="ARBA" id="ARBA00022692"/>
    </source>
</evidence>
<dbReference type="eggNOG" id="COG0811">
    <property type="taxonomic scope" value="Bacteria"/>
</dbReference>
<dbReference type="Pfam" id="PF01618">
    <property type="entry name" value="MotA_ExbB"/>
    <property type="match status" value="1"/>
</dbReference>
<feature type="transmembrane region" description="Helical" evidence="7">
    <location>
        <begin position="23"/>
        <end position="42"/>
    </location>
</feature>
<comment type="subcellular location">
    <subcellularLocation>
        <location evidence="1">Cell membrane</location>
        <topology evidence="1">Multi-pass membrane protein</topology>
    </subcellularLocation>
    <subcellularLocation>
        <location evidence="6">Membrane</location>
        <topology evidence="6">Multi-pass membrane protein</topology>
    </subcellularLocation>
</comment>
<evidence type="ECO:0000256" key="1">
    <source>
        <dbReference type="ARBA" id="ARBA00004651"/>
    </source>
</evidence>
<dbReference type="PANTHER" id="PTHR30625">
    <property type="entry name" value="PROTEIN TOLQ"/>
    <property type="match status" value="1"/>
</dbReference>